<protein>
    <submittedName>
        <fullName evidence="2">Uncharacterized protein</fullName>
    </submittedName>
</protein>
<feature type="region of interest" description="Disordered" evidence="1">
    <location>
        <begin position="36"/>
        <end position="62"/>
    </location>
</feature>
<organism evidence="2 3">
    <name type="scientific">Perkinsus olseni</name>
    <name type="common">Perkinsus atlanticus</name>
    <dbReference type="NCBI Taxonomy" id="32597"/>
    <lineage>
        <taxon>Eukaryota</taxon>
        <taxon>Sar</taxon>
        <taxon>Alveolata</taxon>
        <taxon>Perkinsozoa</taxon>
        <taxon>Perkinsea</taxon>
        <taxon>Perkinsida</taxon>
        <taxon>Perkinsidae</taxon>
        <taxon>Perkinsus</taxon>
    </lineage>
</organism>
<name>A0A7J6SLJ6_PEROL</name>
<dbReference type="AlphaFoldDB" id="A0A7J6SLJ6"/>
<comment type="caution">
    <text evidence="2">The sequence shown here is derived from an EMBL/GenBank/DDBJ whole genome shotgun (WGS) entry which is preliminary data.</text>
</comment>
<dbReference type="Proteomes" id="UP000574390">
    <property type="component" value="Unassembled WGS sequence"/>
</dbReference>
<feature type="compositionally biased region" description="Basic and acidic residues" evidence="1">
    <location>
        <begin position="224"/>
        <end position="234"/>
    </location>
</feature>
<reference evidence="2 3" key="1">
    <citation type="submission" date="2020-04" db="EMBL/GenBank/DDBJ databases">
        <title>Perkinsus olseni comparative genomics.</title>
        <authorList>
            <person name="Bogema D.R."/>
        </authorList>
    </citation>
    <scope>NUCLEOTIDE SEQUENCE [LARGE SCALE GENOMIC DNA]</scope>
    <source>
        <strain evidence="2">ATCC PRA-205</strain>
    </source>
</reference>
<accession>A0A7J6SLJ6</accession>
<feature type="region of interest" description="Disordered" evidence="1">
    <location>
        <begin position="216"/>
        <end position="256"/>
    </location>
</feature>
<feature type="non-terminal residue" evidence="2">
    <location>
        <position position="256"/>
    </location>
</feature>
<sequence>SVSRVVARALLIDYFPSMVQDLKSWSSQQVRSLSDSGLRQSSTVFPGGRSAAAPGGGNSRLGRSDINATTMIMDTSNVGNPSVVRRVVRKVVKGVPSPVGSYNSTAASSASANVYTPSSNTTTTAGGGMACTASQSPPRGGWSPKHSNAAAAFTVMGSCISNFPPVSPALPGRDCLGYMAANGGGLGRSFGSSSSSRATGLATSASTIHLVSRPSSLHPGVCKSCEEGKPERGPPLDSSLPAYGPTRGSERGLNRP</sequence>
<proteinExistence type="predicted"/>
<evidence type="ECO:0000313" key="2">
    <source>
        <dbReference type="EMBL" id="KAF4733701.1"/>
    </source>
</evidence>
<feature type="non-terminal residue" evidence="2">
    <location>
        <position position="1"/>
    </location>
</feature>
<evidence type="ECO:0000256" key="1">
    <source>
        <dbReference type="SAM" id="MobiDB-lite"/>
    </source>
</evidence>
<dbReference type="EMBL" id="JABANM010013827">
    <property type="protein sequence ID" value="KAF4733701.1"/>
    <property type="molecule type" value="Genomic_DNA"/>
</dbReference>
<evidence type="ECO:0000313" key="3">
    <source>
        <dbReference type="Proteomes" id="UP000574390"/>
    </source>
</evidence>
<gene>
    <name evidence="2" type="ORF">FOZ62_012472</name>
</gene>
<feature type="compositionally biased region" description="Low complexity" evidence="1">
    <location>
        <begin position="120"/>
        <end position="134"/>
    </location>
</feature>
<feature type="region of interest" description="Disordered" evidence="1">
    <location>
        <begin position="120"/>
        <end position="145"/>
    </location>
</feature>